<evidence type="ECO:0000313" key="2">
    <source>
        <dbReference type="EMBL" id="KMS56595.1"/>
    </source>
</evidence>
<dbReference type="Proteomes" id="UP000052268">
    <property type="component" value="Unassembled WGS sequence"/>
</dbReference>
<evidence type="ECO:0000313" key="3">
    <source>
        <dbReference type="Proteomes" id="UP000052268"/>
    </source>
</evidence>
<gene>
    <name evidence="2" type="ORF">V474_13450</name>
</gene>
<protein>
    <submittedName>
        <fullName evidence="2">Uncharacterized protein</fullName>
    </submittedName>
</protein>
<proteinExistence type="predicted"/>
<name>A0A0J8AQA3_9SPHN</name>
<comment type="caution">
    <text evidence="2">The sequence shown here is derived from an EMBL/GenBank/DDBJ whole genome shotgun (WGS) entry which is preliminary data.</text>
</comment>
<accession>A0A0J8AQA3</accession>
<evidence type="ECO:0000256" key="1">
    <source>
        <dbReference type="SAM" id="MobiDB-lite"/>
    </source>
</evidence>
<reference evidence="2 3" key="1">
    <citation type="journal article" date="2015" name="G3 (Bethesda)">
        <title>Insights into Ongoing Evolution of the Hexachlorocyclohexane Catabolic Pathway from Comparative Genomics of Ten Sphingomonadaceae Strains.</title>
        <authorList>
            <person name="Pearce S.L."/>
            <person name="Oakeshott J.G."/>
            <person name="Pandey G."/>
        </authorList>
    </citation>
    <scope>NUCLEOTIDE SEQUENCE [LARGE SCALE GENOMIC DNA]</scope>
    <source>
        <strain evidence="2 3">LL02</strain>
    </source>
</reference>
<dbReference type="AlphaFoldDB" id="A0A0J8AQA3"/>
<organism evidence="2 3">
    <name type="scientific">Novosphingobium barchaimii LL02</name>
    <dbReference type="NCBI Taxonomy" id="1114963"/>
    <lineage>
        <taxon>Bacteria</taxon>
        <taxon>Pseudomonadati</taxon>
        <taxon>Pseudomonadota</taxon>
        <taxon>Alphaproteobacteria</taxon>
        <taxon>Sphingomonadales</taxon>
        <taxon>Sphingomonadaceae</taxon>
        <taxon>Novosphingobium</taxon>
    </lineage>
</organism>
<dbReference type="PATRIC" id="fig|1114963.3.peg.1496"/>
<sequence>MKGAYRLELLADDCITVLNPTMGQEWIGLDSEYYSSLDTAAGEIGPEGKRIGKTFVPPAEEPACPKER</sequence>
<keyword evidence="3" id="KW-1185">Reference proteome</keyword>
<feature type="region of interest" description="Disordered" evidence="1">
    <location>
        <begin position="48"/>
        <end position="68"/>
    </location>
</feature>
<dbReference type="EMBL" id="JACU01000004">
    <property type="protein sequence ID" value="KMS56595.1"/>
    <property type="molecule type" value="Genomic_DNA"/>
</dbReference>